<keyword evidence="1" id="KW-0812">Transmembrane</keyword>
<sequence>MDSLSPTDRLMQQIDQVLEELQEVRKVNERMHKIAMFLEDIRLADVIQNYTAPRKLLWINFLAGLARGLGLTIGTAIVLAFLGSLLTQFLSIPILGDYIRQLVEYVETYKQRP</sequence>
<evidence type="ECO:0000256" key="1">
    <source>
        <dbReference type="SAM" id="Phobius"/>
    </source>
</evidence>
<dbReference type="eggNOG" id="ENOG50334QH">
    <property type="taxonomic scope" value="Bacteria"/>
</dbReference>
<keyword evidence="1" id="KW-0472">Membrane</keyword>
<reference evidence="3 5" key="3">
    <citation type="submission" date="2019-07" db="EMBL/GenBank/DDBJ databases">
        <title>Characterization of Brevibacillus brevis HK544, as a potential biocontrol agent.</title>
        <authorList>
            <person name="Kim H."/>
        </authorList>
    </citation>
    <scope>NUCLEOTIDE SEQUENCE [LARGE SCALE GENOMIC DNA]</scope>
    <source>
        <strain evidence="3 5">HK544</strain>
    </source>
</reference>
<dbReference type="GeneID" id="95752802"/>
<dbReference type="Pfam" id="PF18910">
    <property type="entry name" value="DUF5665"/>
    <property type="match status" value="1"/>
</dbReference>
<evidence type="ECO:0000313" key="3">
    <source>
        <dbReference type="EMBL" id="QDS33343.1"/>
    </source>
</evidence>
<dbReference type="Proteomes" id="UP000317713">
    <property type="component" value="Chromosome"/>
</dbReference>
<keyword evidence="1" id="KW-1133">Transmembrane helix</keyword>
<reference evidence="2" key="2">
    <citation type="submission" date="2018-06" db="EMBL/GenBank/DDBJ databases">
        <title>Brevibacillus brevis DZQ7, complete genome sequence.</title>
        <authorList>
            <person name="Hou Q."/>
        </authorList>
    </citation>
    <scope>NUCLEOTIDE SEQUENCE</scope>
    <source>
        <strain evidence="2">DZQ7</strain>
    </source>
</reference>
<evidence type="ECO:0000313" key="5">
    <source>
        <dbReference type="Proteomes" id="UP000317713"/>
    </source>
</evidence>
<accession>A0A0J6BS21</accession>
<proteinExistence type="predicted"/>
<protein>
    <submittedName>
        <fullName evidence="2">Uncharacterized protein</fullName>
    </submittedName>
</protein>
<dbReference type="EMBL" id="CP042161">
    <property type="protein sequence ID" value="QDS33343.1"/>
    <property type="molecule type" value="Genomic_DNA"/>
</dbReference>
<name>A0A0J6BS21_BREBE</name>
<dbReference type="RefSeq" id="WP_007723262.1">
    <property type="nucleotide sequence ID" value="NZ_BAAFZQ010000001.1"/>
</dbReference>
<evidence type="ECO:0000313" key="4">
    <source>
        <dbReference type="Proteomes" id="UP000036061"/>
    </source>
</evidence>
<dbReference type="InterPro" id="IPR043723">
    <property type="entry name" value="DUF5665"/>
</dbReference>
<feature type="transmembrane region" description="Helical" evidence="1">
    <location>
        <begin position="57"/>
        <end position="82"/>
    </location>
</feature>
<dbReference type="OrthoDB" id="1634137at2"/>
<dbReference type="Proteomes" id="UP000036061">
    <property type="component" value="Chromosome"/>
</dbReference>
<reference evidence="2 4" key="1">
    <citation type="journal article" date="2015" name="Genome Announc.">
        <title>Draft Genome Sequence of Brevibacillus brevis DZQ7, a Plant Growth-Promoting Rhizobacterium with Broad-Spectrum Antimicrobial Activity.</title>
        <authorList>
            <person name="Hou Q."/>
            <person name="Wang C."/>
            <person name="Hou X."/>
            <person name="Xia Z."/>
            <person name="Ye J."/>
            <person name="Liu K."/>
            <person name="Liu H."/>
            <person name="Wang J."/>
            <person name="Guo H."/>
            <person name="Yu X."/>
            <person name="Yang Y."/>
            <person name="Du B."/>
            <person name="Ding Y."/>
        </authorList>
    </citation>
    <scope>NUCLEOTIDE SEQUENCE [LARGE SCALE GENOMIC DNA]</scope>
    <source>
        <strain evidence="2 4">DZQ7</strain>
    </source>
</reference>
<dbReference type="AlphaFoldDB" id="A0A0J6BS21"/>
<gene>
    <name evidence="2" type="ORF">AB432_020050</name>
    <name evidence="3" type="ORF">FPS98_04750</name>
</gene>
<dbReference type="EMBL" id="CP030117">
    <property type="protein sequence ID" value="AWX57206.1"/>
    <property type="molecule type" value="Genomic_DNA"/>
</dbReference>
<evidence type="ECO:0000313" key="2">
    <source>
        <dbReference type="EMBL" id="AWX57206.1"/>
    </source>
</evidence>
<organism evidence="2 4">
    <name type="scientific">Brevibacillus brevis</name>
    <name type="common">Bacillus brevis</name>
    <dbReference type="NCBI Taxonomy" id="1393"/>
    <lineage>
        <taxon>Bacteria</taxon>
        <taxon>Bacillati</taxon>
        <taxon>Bacillota</taxon>
        <taxon>Bacilli</taxon>
        <taxon>Bacillales</taxon>
        <taxon>Paenibacillaceae</taxon>
        <taxon>Brevibacillus</taxon>
    </lineage>
</organism>